<dbReference type="OrthoDB" id="6501901at2"/>
<dbReference type="PANTHER" id="PTHR18964">
    <property type="entry name" value="ROK (REPRESSOR, ORF, KINASE) FAMILY"/>
    <property type="match status" value="1"/>
</dbReference>
<keyword evidence="5" id="KW-1185">Reference proteome</keyword>
<dbReference type="InterPro" id="IPR000600">
    <property type="entry name" value="ROK"/>
</dbReference>
<comment type="function">
    <text evidence="1">Transcriptional repressor of xylose-utilizing enzymes.</text>
</comment>
<dbReference type="AlphaFoldDB" id="A0A2N3LG91"/>
<keyword evidence="3" id="KW-0119">Carbohydrate metabolism</keyword>
<comment type="caution">
    <text evidence="4">The sequence shown here is derived from an EMBL/GenBank/DDBJ whole genome shotgun (WGS) entry which is preliminary data.</text>
</comment>
<sequence length="344" mass="38388">MNELLATPKSLKKIILRGIRTKLLELGSATKLELSNQLDISLPTIGKFLTQMEKDGEIIVVGLDDSSGGRRAKRFAYNPEHTLGLAIFLERTETVYTVFNCMGEIKEQGNTTSVLLENGLNGLTKYMENIINSYPKISSIAIGVPGAVDNGRIFYIPGYEQFQHFDLKGYYEDYFSIPVAVENDMNAAVLGYKTNRGIKEKQSLIYLYFGVNGPGAGIMINSDLVRGSTCFSGEVSFVPQYNNRNFRQAMKSRMGSKKIKICEDDEIDAISRLVASFVAIINPHTIIFCNDEVDITMLDKIAIVSSKYVPLEHIPELTISDWKQDYLYGLQSLGLELMLNGISK</sequence>
<name>A0A2N3LG91_9BACI</name>
<dbReference type="PANTHER" id="PTHR18964:SF149">
    <property type="entry name" value="BIFUNCTIONAL UDP-N-ACETYLGLUCOSAMINE 2-EPIMERASE_N-ACETYLMANNOSAMINE KINASE"/>
    <property type="match status" value="1"/>
</dbReference>
<dbReference type="CDD" id="cd23763">
    <property type="entry name" value="ASKHA_ATPase_ROK"/>
    <property type="match status" value="1"/>
</dbReference>
<dbReference type="SUPFAM" id="SSF46785">
    <property type="entry name" value="Winged helix' DNA-binding domain"/>
    <property type="match status" value="1"/>
</dbReference>
<dbReference type="Gene3D" id="3.30.420.40">
    <property type="match status" value="2"/>
</dbReference>
<dbReference type="GO" id="GO:0042732">
    <property type="term" value="P:D-xylose metabolic process"/>
    <property type="evidence" value="ECO:0007669"/>
    <property type="project" value="UniProtKB-KW"/>
</dbReference>
<evidence type="ECO:0000313" key="4">
    <source>
        <dbReference type="EMBL" id="PKR83626.1"/>
    </source>
</evidence>
<keyword evidence="3" id="KW-0859">Xylose metabolism</keyword>
<protein>
    <recommendedName>
        <fullName evidence="6">ROK family protein</fullName>
    </recommendedName>
</protein>
<evidence type="ECO:0000256" key="2">
    <source>
        <dbReference type="ARBA" id="ARBA00006479"/>
    </source>
</evidence>
<organism evidence="4 5">
    <name type="scientific">Heyndrickxia camelliae</name>
    <dbReference type="NCBI Taxonomy" id="1707093"/>
    <lineage>
        <taxon>Bacteria</taxon>
        <taxon>Bacillati</taxon>
        <taxon>Bacillota</taxon>
        <taxon>Bacilli</taxon>
        <taxon>Bacillales</taxon>
        <taxon>Bacillaceae</taxon>
        <taxon>Heyndrickxia</taxon>
    </lineage>
</organism>
<dbReference type="InterPro" id="IPR036390">
    <property type="entry name" value="WH_DNA-bd_sf"/>
</dbReference>
<proteinExistence type="inferred from homology"/>
<dbReference type="RefSeq" id="WP_101355546.1">
    <property type="nucleotide sequence ID" value="NZ_PIQO01000016.1"/>
</dbReference>
<dbReference type="InterPro" id="IPR043129">
    <property type="entry name" value="ATPase_NBD"/>
</dbReference>
<evidence type="ECO:0000313" key="5">
    <source>
        <dbReference type="Proteomes" id="UP000233440"/>
    </source>
</evidence>
<accession>A0A2N3LG91</accession>
<dbReference type="InterPro" id="IPR036388">
    <property type="entry name" value="WH-like_DNA-bd_sf"/>
</dbReference>
<evidence type="ECO:0000256" key="1">
    <source>
        <dbReference type="ARBA" id="ARBA00002486"/>
    </source>
</evidence>
<reference evidence="4 5" key="1">
    <citation type="submission" date="2017-11" db="EMBL/GenBank/DDBJ databases">
        <title>Bacillus camelliae sp. nov., isolated from pu'er tea.</title>
        <authorList>
            <person name="Niu L."/>
        </authorList>
    </citation>
    <scope>NUCLEOTIDE SEQUENCE [LARGE SCALE GENOMIC DNA]</scope>
    <source>
        <strain evidence="4 5">7578-1</strain>
    </source>
</reference>
<gene>
    <name evidence="4" type="ORF">CWO92_17710</name>
</gene>
<evidence type="ECO:0000256" key="3">
    <source>
        <dbReference type="ARBA" id="ARBA00022629"/>
    </source>
</evidence>
<evidence type="ECO:0008006" key="6">
    <source>
        <dbReference type="Google" id="ProtNLM"/>
    </source>
</evidence>
<comment type="similarity">
    <text evidence="2">Belongs to the ROK (NagC/XylR) family.</text>
</comment>
<dbReference type="Proteomes" id="UP000233440">
    <property type="component" value="Unassembled WGS sequence"/>
</dbReference>
<dbReference type="SUPFAM" id="SSF53067">
    <property type="entry name" value="Actin-like ATPase domain"/>
    <property type="match status" value="1"/>
</dbReference>
<dbReference type="EMBL" id="PIQO01000016">
    <property type="protein sequence ID" value="PKR83626.1"/>
    <property type="molecule type" value="Genomic_DNA"/>
</dbReference>
<dbReference type="Gene3D" id="1.10.10.10">
    <property type="entry name" value="Winged helix-like DNA-binding domain superfamily/Winged helix DNA-binding domain"/>
    <property type="match status" value="1"/>
</dbReference>
<dbReference type="Pfam" id="PF00480">
    <property type="entry name" value="ROK"/>
    <property type="match status" value="1"/>
</dbReference>